<dbReference type="AlphaFoldDB" id="A0A1B1DSR3"/>
<dbReference type="KEGG" id="pcot:PCOAH_00001710"/>
<dbReference type="VEuPathDB" id="PlasmoDB:PCOAH_00001710"/>
<evidence type="ECO:0000256" key="1">
    <source>
        <dbReference type="SAM" id="MobiDB-lite"/>
    </source>
</evidence>
<gene>
    <name evidence="3" type="ORF">PCOAH_00001710</name>
</gene>
<keyword evidence="4" id="KW-1185">Reference proteome</keyword>
<keyword evidence="2" id="KW-1133">Transmembrane helix</keyword>
<sequence length="399" mass="44374">MAPPGQKVDLTNLPSYTDFYGKFVDSYETVCTPTSGTTDQLKSTLDSALGGYSGLTSLAGNFMGAYCYACKKKKEYMADSGKSHLKEAPCQALYHWLGKYILIIDGGHKISEVLDEIYGTLDNATHKDYKCSVEYNDVENGENHLDRSEGIFTHRKRVFEHYYDCDYVKQYLQQVNDLTRDADWATYKAELTNACDALGEYCKVGGKGQPKEGEGKADPYCSWFNKIKEYYCETDLSKLTQPSQLTCTKVKDTDPESEPEVERELTSEDVPQRTEDGHQHRQEVAESEKLPEEQTTVLKVPGSHAVPLLAQAGLQSSDETVSLQTLERQHGDTDLKATQQLLVPSTDTTGNTTLPATAISSVLGIAGVGLPTFAYFLYKVSIHNYEYIITIIRGGCKET</sequence>
<organism evidence="3 4">
    <name type="scientific">Plasmodium coatneyi</name>
    <dbReference type="NCBI Taxonomy" id="208452"/>
    <lineage>
        <taxon>Eukaryota</taxon>
        <taxon>Sar</taxon>
        <taxon>Alveolata</taxon>
        <taxon>Apicomplexa</taxon>
        <taxon>Aconoidasida</taxon>
        <taxon>Haemosporida</taxon>
        <taxon>Plasmodiidae</taxon>
        <taxon>Plasmodium</taxon>
    </lineage>
</organism>
<feature type="compositionally biased region" description="Basic and acidic residues" evidence="1">
    <location>
        <begin position="249"/>
        <end position="292"/>
    </location>
</feature>
<dbReference type="EMBL" id="CP016239">
    <property type="protein sequence ID" value="ANQ05836.1"/>
    <property type="molecule type" value="Genomic_DNA"/>
</dbReference>
<feature type="region of interest" description="Disordered" evidence="1">
    <location>
        <begin position="247"/>
        <end position="293"/>
    </location>
</feature>
<keyword evidence="2" id="KW-0812">Transmembrane</keyword>
<dbReference type="GeneID" id="30906890"/>
<name>A0A1B1DSR3_9APIC</name>
<protein>
    <submittedName>
        <fullName evidence="3">KIR protein</fullName>
    </submittedName>
</protein>
<feature type="transmembrane region" description="Helical" evidence="2">
    <location>
        <begin position="358"/>
        <end position="378"/>
    </location>
</feature>
<dbReference type="Proteomes" id="UP000092716">
    <property type="component" value="Chromosome 1"/>
</dbReference>
<evidence type="ECO:0000313" key="4">
    <source>
        <dbReference type="Proteomes" id="UP000092716"/>
    </source>
</evidence>
<evidence type="ECO:0000256" key="2">
    <source>
        <dbReference type="SAM" id="Phobius"/>
    </source>
</evidence>
<dbReference type="Pfam" id="PF05795">
    <property type="entry name" value="Plasmodium_Vir"/>
    <property type="match status" value="1"/>
</dbReference>
<accession>A0A1B1DSR3</accession>
<keyword evidence="2" id="KW-0472">Membrane</keyword>
<proteinExistence type="predicted"/>
<dbReference type="InterPro" id="IPR008780">
    <property type="entry name" value="Plasmodium_Vir"/>
</dbReference>
<evidence type="ECO:0000313" key="3">
    <source>
        <dbReference type="EMBL" id="ANQ05836.1"/>
    </source>
</evidence>
<dbReference type="RefSeq" id="XP_019912531.1">
    <property type="nucleotide sequence ID" value="XM_020056988.1"/>
</dbReference>
<reference evidence="4" key="1">
    <citation type="submission" date="2016-06" db="EMBL/GenBank/DDBJ databases">
        <title>First high quality genome sequence of Plasmodium coatneyi using continuous long reads from single molecule, real-time sequencing.</title>
        <authorList>
            <person name="Chien J.-T."/>
            <person name="Pakala S.B."/>
            <person name="Geraldo J.A."/>
            <person name="Lapp S.A."/>
            <person name="Barnwell J.W."/>
            <person name="Kissinger J.C."/>
            <person name="Galinski M.R."/>
            <person name="Humphrey J.C."/>
        </authorList>
    </citation>
    <scope>NUCLEOTIDE SEQUENCE [LARGE SCALE GENOMIC DNA]</scope>
    <source>
        <strain evidence="4">Hackeri</strain>
    </source>
</reference>